<evidence type="ECO:0000256" key="1">
    <source>
        <dbReference type="SAM" id="Coils"/>
    </source>
</evidence>
<sequence length="201" mass="23413">MNRLEHVGPKPIISATGIDFDKNHDDKYNYLPALIELIKALDHDYFENKQYTFEANPQKLSNKEIWNALHSYCPDLENRLQEKEKQVALEIEEKLETIEANKNLGFDAKTAYKNNVKIMRDYLIKFASNEVAYNCALNKLAQIVTKDHIDYIIVPMFQKFAYVLHQLQGILKDQRHPVDTQLDIFEENGKMTAKLKVITLV</sequence>
<name>A0A1W1CN64_9ZZZZ</name>
<protein>
    <submittedName>
        <fullName evidence="2">Uncharacterized protein</fullName>
    </submittedName>
</protein>
<reference evidence="2" key="1">
    <citation type="submission" date="2016-10" db="EMBL/GenBank/DDBJ databases">
        <authorList>
            <person name="de Groot N.N."/>
        </authorList>
    </citation>
    <scope>NUCLEOTIDE SEQUENCE</scope>
</reference>
<accession>A0A1W1CN64</accession>
<organism evidence="2">
    <name type="scientific">hydrothermal vent metagenome</name>
    <dbReference type="NCBI Taxonomy" id="652676"/>
    <lineage>
        <taxon>unclassified sequences</taxon>
        <taxon>metagenomes</taxon>
        <taxon>ecological metagenomes</taxon>
    </lineage>
</organism>
<dbReference type="AlphaFoldDB" id="A0A1W1CN64"/>
<feature type="coiled-coil region" evidence="1">
    <location>
        <begin position="73"/>
        <end position="101"/>
    </location>
</feature>
<dbReference type="EMBL" id="FPHK01000104">
    <property type="protein sequence ID" value="SFV67256.1"/>
    <property type="molecule type" value="Genomic_DNA"/>
</dbReference>
<proteinExistence type="predicted"/>
<evidence type="ECO:0000313" key="2">
    <source>
        <dbReference type="EMBL" id="SFV67256.1"/>
    </source>
</evidence>
<keyword evidence="1" id="KW-0175">Coiled coil</keyword>
<gene>
    <name evidence="2" type="ORF">MNB_SM-6-1465</name>
</gene>